<dbReference type="GO" id="GO:0031505">
    <property type="term" value="P:fungal-type cell wall organization"/>
    <property type="evidence" value="ECO:0007669"/>
    <property type="project" value="TreeGrafter"/>
</dbReference>
<dbReference type="PANTHER" id="PTHR35778:SF1">
    <property type="entry name" value="SIGNALING MUCIN HKR1-RELATED"/>
    <property type="match status" value="1"/>
</dbReference>
<feature type="region of interest" description="Disordered" evidence="1">
    <location>
        <begin position="165"/>
        <end position="253"/>
    </location>
</feature>
<feature type="transmembrane region" description="Helical" evidence="2">
    <location>
        <begin position="496"/>
        <end position="517"/>
    </location>
</feature>
<evidence type="ECO:0000256" key="2">
    <source>
        <dbReference type="SAM" id="Phobius"/>
    </source>
</evidence>
<dbReference type="PANTHER" id="PTHR35778">
    <property type="entry name" value="SIGNALING MUCIN HKR1-RELATED"/>
    <property type="match status" value="1"/>
</dbReference>
<dbReference type="GO" id="GO:0005886">
    <property type="term" value="C:plasma membrane"/>
    <property type="evidence" value="ECO:0007669"/>
    <property type="project" value="InterPro"/>
</dbReference>
<keyword evidence="2" id="KW-0472">Membrane</keyword>
<proteinExistence type="predicted"/>
<name>A0AAD5YM02_9AGAR</name>
<dbReference type="GO" id="GO:0005034">
    <property type="term" value="F:osmosensor activity"/>
    <property type="evidence" value="ECO:0007669"/>
    <property type="project" value="InterPro"/>
</dbReference>
<gene>
    <name evidence="3" type="ORF">NP233_g9687</name>
</gene>
<dbReference type="Proteomes" id="UP001213000">
    <property type="component" value="Unassembled WGS sequence"/>
</dbReference>
<feature type="compositionally biased region" description="Gly residues" evidence="1">
    <location>
        <begin position="472"/>
        <end position="488"/>
    </location>
</feature>
<keyword evidence="2" id="KW-1133">Transmembrane helix</keyword>
<feature type="region of interest" description="Disordered" evidence="1">
    <location>
        <begin position="465"/>
        <end position="492"/>
    </location>
</feature>
<evidence type="ECO:0000313" key="4">
    <source>
        <dbReference type="Proteomes" id="UP001213000"/>
    </source>
</evidence>
<dbReference type="InterPro" id="IPR039295">
    <property type="entry name" value="MSB2"/>
</dbReference>
<protein>
    <submittedName>
        <fullName evidence="3">Uncharacterized protein</fullName>
    </submittedName>
</protein>
<reference evidence="3" key="1">
    <citation type="submission" date="2022-07" db="EMBL/GenBank/DDBJ databases">
        <title>Genome Sequence of Leucocoprinus birnbaumii.</title>
        <authorList>
            <person name="Buettner E."/>
        </authorList>
    </citation>
    <scope>NUCLEOTIDE SEQUENCE</scope>
    <source>
        <strain evidence="3">VT141</strain>
    </source>
</reference>
<feature type="compositionally biased region" description="Low complexity" evidence="1">
    <location>
        <begin position="219"/>
        <end position="232"/>
    </location>
</feature>
<dbReference type="GO" id="GO:0001402">
    <property type="term" value="P:signal transduction involved in filamentous growth"/>
    <property type="evidence" value="ECO:0007669"/>
    <property type="project" value="TreeGrafter"/>
</dbReference>
<evidence type="ECO:0000256" key="1">
    <source>
        <dbReference type="SAM" id="MobiDB-lite"/>
    </source>
</evidence>
<dbReference type="GO" id="GO:0006972">
    <property type="term" value="P:hyperosmotic response"/>
    <property type="evidence" value="ECO:0007669"/>
    <property type="project" value="TreeGrafter"/>
</dbReference>
<organism evidence="3 4">
    <name type="scientific">Leucocoprinus birnbaumii</name>
    <dbReference type="NCBI Taxonomy" id="56174"/>
    <lineage>
        <taxon>Eukaryota</taxon>
        <taxon>Fungi</taxon>
        <taxon>Dikarya</taxon>
        <taxon>Basidiomycota</taxon>
        <taxon>Agaricomycotina</taxon>
        <taxon>Agaricomycetes</taxon>
        <taxon>Agaricomycetidae</taxon>
        <taxon>Agaricales</taxon>
        <taxon>Agaricineae</taxon>
        <taxon>Agaricaceae</taxon>
        <taxon>Leucocoprinus</taxon>
    </lineage>
</organism>
<dbReference type="GO" id="GO:0007232">
    <property type="term" value="P:osmosensory signaling pathway via Sho1 osmosensor"/>
    <property type="evidence" value="ECO:0007669"/>
    <property type="project" value="InterPro"/>
</dbReference>
<keyword evidence="2" id="KW-0812">Transmembrane</keyword>
<keyword evidence="4" id="KW-1185">Reference proteome</keyword>
<dbReference type="EMBL" id="JANIEX010000891">
    <property type="protein sequence ID" value="KAJ3562259.1"/>
    <property type="molecule type" value="Genomic_DNA"/>
</dbReference>
<dbReference type="GO" id="GO:0005576">
    <property type="term" value="C:extracellular region"/>
    <property type="evidence" value="ECO:0007669"/>
    <property type="project" value="TreeGrafter"/>
</dbReference>
<feature type="compositionally biased region" description="Low complexity" evidence="1">
    <location>
        <begin position="165"/>
        <end position="199"/>
    </location>
</feature>
<feature type="compositionally biased region" description="Polar residues" evidence="1">
    <location>
        <begin position="205"/>
        <end position="218"/>
    </location>
</feature>
<dbReference type="GO" id="GO:0009986">
    <property type="term" value="C:cell surface"/>
    <property type="evidence" value="ECO:0007669"/>
    <property type="project" value="TreeGrafter"/>
</dbReference>
<sequence length="625" mass="64051">MDPVPALPMDPVPALPMDPVPALPMDPVPALPMDPAPALPTDRALVQVLAQELPQHPPTLVQHPIHSSGGGILDPVTSILGPVTSAVLPPVSSLLSGVTSGLGDVTSAIIPPVTSAISDITSAVVPPVTSAVSDITSAIIPPVTSAVSDITSVIPPPVTSIISSVDSSLPTSLPPSDGGTTISSPTSAPPTSVTSLLPPVGGPTDSGSVSASGPTSDIPTSTSGSLSASAGPTISFPSPPANATSSGSTAGETSSAATVTSTVVATLSVQPGLSFVLTESSLAFTSVPTPSVTDTLTDPDAATTTISPIPDAATTLTVAAALPTGIPARIFPRDQLDLSNKQQFEGYTLISLLFNNELNWPFVVNSSLASSQIFAYTPVLITTALNIQSSDIMTYALQVYVPAAYQGPNDASLLGSTWLGYIPTSDVDSLAAQIKAKNSPFYNDVPNGVAKDLAERVVSGYDITSIPDPTGSGSGGSSNNSNGGGSGSSGKSRQDAIIGVVSALGAIALLVLVFLVYRSIKRRKALAHRRLSDPPDEVLGVRPEGRQFDQDSVGGARRRSFYYAEDSLRGYENQGNVNEGLMRDVSPTMPHTQEQQQQQIMTQRRNMVNAGAISSPVLQGSTMNW</sequence>
<feature type="compositionally biased region" description="Low complexity" evidence="1">
    <location>
        <begin position="243"/>
        <end position="253"/>
    </location>
</feature>
<dbReference type="GO" id="GO:0030427">
    <property type="term" value="C:site of polarized growth"/>
    <property type="evidence" value="ECO:0007669"/>
    <property type="project" value="TreeGrafter"/>
</dbReference>
<dbReference type="AlphaFoldDB" id="A0AAD5YM02"/>
<evidence type="ECO:0000313" key="3">
    <source>
        <dbReference type="EMBL" id="KAJ3562259.1"/>
    </source>
</evidence>
<comment type="caution">
    <text evidence="3">The sequence shown here is derived from an EMBL/GenBank/DDBJ whole genome shotgun (WGS) entry which is preliminary data.</text>
</comment>
<accession>A0AAD5YM02</accession>
<dbReference type="GO" id="GO:0030010">
    <property type="term" value="P:establishment of cell polarity"/>
    <property type="evidence" value="ECO:0007669"/>
    <property type="project" value="TreeGrafter"/>
</dbReference>